<dbReference type="InterPro" id="IPR000914">
    <property type="entry name" value="SBP_5_dom"/>
</dbReference>
<evidence type="ECO:0000256" key="1">
    <source>
        <dbReference type="ARBA" id="ARBA00004196"/>
    </source>
</evidence>
<dbReference type="PANTHER" id="PTHR30290">
    <property type="entry name" value="PERIPLASMIC BINDING COMPONENT OF ABC TRANSPORTER"/>
    <property type="match status" value="1"/>
</dbReference>
<proteinExistence type="inferred from homology"/>
<name>A0A385AF22_LATCU</name>
<sequence>MQRGRQFLKLSVSAIFIFGVFLLCQVSGVQAKQVLQLGAQAPLDTIDISTSTGYGQTGNIYESLFRLGENGKIEPGLAKSSSVSADGKTWTFKLRDAKFSNGDPIRAQDFVYSWQRTLKPETKSPYTNLFSNIQNAPAIAKGEMVPDQLGIRAVDEHTLEVTLSTPVAYMKTLMAYPLFAPQDQKVVEKYGKKYATNAKYMVYSGPFKLVNWNGTSEKWQFVKNNQYWDRKKVKLDQVNYTVLENTSTALYLYQEKKLDLTQLDNQQIDNYRDDKAFHRYPYALTNYIKYNFKSADEQKKALLNNQDFRLAISLAINRKTLNNRLFGSKKNDITGFVPVGLADSPKKVDFAKSQAVPDTVDYNQKLALKHWHEALKATGQKKVALTLTLNSDDANASYVGQYLKGQLEKVLPGFKLTLKTVPSQVSASRDKKGDYDLLLAGWGADFKDPISFLEIMLPGAASNTGGFDNPEYKAALDRAMNADANDPDKRWADLVTAAQVMNKVQGITPLYQNDTAYLKNPKVKGVVHNTAGAQWSYKTAYIK</sequence>
<dbReference type="Gene3D" id="3.40.190.10">
    <property type="entry name" value="Periplasmic binding protein-like II"/>
    <property type="match status" value="1"/>
</dbReference>
<dbReference type="Proteomes" id="UP000257607">
    <property type="component" value="Chromosome"/>
</dbReference>
<keyword evidence="3" id="KW-0813">Transport</keyword>
<evidence type="ECO:0000256" key="4">
    <source>
        <dbReference type="ARBA" id="ARBA00022729"/>
    </source>
</evidence>
<dbReference type="PIRSF" id="PIRSF002741">
    <property type="entry name" value="MppA"/>
    <property type="match status" value="1"/>
</dbReference>
<comment type="subcellular location">
    <subcellularLocation>
        <location evidence="1">Cell envelope</location>
    </subcellularLocation>
</comment>
<dbReference type="FunFam" id="3.90.76.10:FF:000001">
    <property type="entry name" value="Oligopeptide ABC transporter substrate-binding protein"/>
    <property type="match status" value="1"/>
</dbReference>
<protein>
    <submittedName>
        <fullName evidence="7">Peptide ABC transporter substrate-binding protein</fullName>
    </submittedName>
</protein>
<evidence type="ECO:0000256" key="3">
    <source>
        <dbReference type="ARBA" id="ARBA00022448"/>
    </source>
</evidence>
<keyword evidence="5" id="KW-0571">Peptide transport</keyword>
<evidence type="ECO:0000256" key="2">
    <source>
        <dbReference type="ARBA" id="ARBA00005695"/>
    </source>
</evidence>
<dbReference type="InterPro" id="IPR039424">
    <property type="entry name" value="SBP_5"/>
</dbReference>
<dbReference type="EMBL" id="CP031003">
    <property type="protein sequence ID" value="AXN36302.1"/>
    <property type="molecule type" value="Genomic_DNA"/>
</dbReference>
<keyword evidence="5" id="KW-0653">Protein transport</keyword>
<feature type="domain" description="Solute-binding protein family 5" evidence="6">
    <location>
        <begin position="72"/>
        <end position="461"/>
    </location>
</feature>
<dbReference type="SUPFAM" id="SSF53850">
    <property type="entry name" value="Periplasmic binding protein-like II"/>
    <property type="match status" value="1"/>
</dbReference>
<dbReference type="GO" id="GO:0043190">
    <property type="term" value="C:ATP-binding cassette (ABC) transporter complex"/>
    <property type="evidence" value="ECO:0007669"/>
    <property type="project" value="InterPro"/>
</dbReference>
<dbReference type="GO" id="GO:1904680">
    <property type="term" value="F:peptide transmembrane transporter activity"/>
    <property type="evidence" value="ECO:0007669"/>
    <property type="project" value="TreeGrafter"/>
</dbReference>
<dbReference type="GO" id="GO:0030313">
    <property type="term" value="C:cell envelope"/>
    <property type="evidence" value="ECO:0007669"/>
    <property type="project" value="UniProtKB-SubCell"/>
</dbReference>
<evidence type="ECO:0000256" key="5">
    <source>
        <dbReference type="ARBA" id="ARBA00022856"/>
    </source>
</evidence>
<dbReference type="GO" id="GO:0015833">
    <property type="term" value="P:peptide transport"/>
    <property type="evidence" value="ECO:0007669"/>
    <property type="project" value="UniProtKB-KW"/>
</dbReference>
<evidence type="ECO:0000313" key="7">
    <source>
        <dbReference type="EMBL" id="AXN36302.1"/>
    </source>
</evidence>
<keyword evidence="4" id="KW-0732">Signal</keyword>
<comment type="similarity">
    <text evidence="2">Belongs to the bacterial solute-binding protein 5 family.</text>
</comment>
<dbReference type="InterPro" id="IPR030678">
    <property type="entry name" value="Peptide/Ni-bd"/>
</dbReference>
<dbReference type="RefSeq" id="WP_116843682.1">
    <property type="nucleotide sequence ID" value="NZ_CP031003.1"/>
</dbReference>
<accession>A0A385AF22</accession>
<dbReference type="Pfam" id="PF00496">
    <property type="entry name" value="SBP_bac_5"/>
    <property type="match status" value="1"/>
</dbReference>
<dbReference type="PANTHER" id="PTHR30290:SF10">
    <property type="entry name" value="PERIPLASMIC OLIGOPEPTIDE-BINDING PROTEIN-RELATED"/>
    <property type="match status" value="1"/>
</dbReference>
<gene>
    <name evidence="7" type="ORF">DT351_07940</name>
</gene>
<dbReference type="GO" id="GO:0042597">
    <property type="term" value="C:periplasmic space"/>
    <property type="evidence" value="ECO:0007669"/>
    <property type="project" value="UniProtKB-ARBA"/>
</dbReference>
<evidence type="ECO:0000259" key="6">
    <source>
        <dbReference type="Pfam" id="PF00496"/>
    </source>
</evidence>
<dbReference type="Gene3D" id="3.10.105.10">
    <property type="entry name" value="Dipeptide-binding Protein, Domain 3"/>
    <property type="match status" value="1"/>
</dbReference>
<reference evidence="7 8" key="1">
    <citation type="submission" date="2018-07" db="EMBL/GenBank/DDBJ databases">
        <title>Lactobacillus curvatus genome sequence.</title>
        <authorList>
            <person name="Prechtl R."/>
        </authorList>
    </citation>
    <scope>NUCLEOTIDE SEQUENCE [LARGE SCALE GENOMIC DNA]</scope>
    <source>
        <strain evidence="7 8">TMW 1.1928</strain>
    </source>
</reference>
<organism evidence="7 8">
    <name type="scientific">Latilactobacillus curvatus</name>
    <name type="common">Lactobacillus curvatus</name>
    <dbReference type="NCBI Taxonomy" id="28038"/>
    <lineage>
        <taxon>Bacteria</taxon>
        <taxon>Bacillati</taxon>
        <taxon>Bacillota</taxon>
        <taxon>Bacilli</taxon>
        <taxon>Lactobacillales</taxon>
        <taxon>Lactobacillaceae</taxon>
        <taxon>Latilactobacillus</taxon>
    </lineage>
</organism>
<dbReference type="Gene3D" id="3.90.76.10">
    <property type="entry name" value="Dipeptide-binding Protein, Domain 1"/>
    <property type="match status" value="1"/>
</dbReference>
<evidence type="ECO:0000313" key="8">
    <source>
        <dbReference type="Proteomes" id="UP000257607"/>
    </source>
</evidence>
<dbReference type="AlphaFoldDB" id="A0A385AF22"/>
<dbReference type="CDD" id="cd08504">
    <property type="entry name" value="PBP2_OppA"/>
    <property type="match status" value="1"/>
</dbReference>